<organism evidence="2 3">
    <name type="scientific">Paenibacillus alvei</name>
    <name type="common">Bacillus alvei</name>
    <dbReference type="NCBI Taxonomy" id="44250"/>
    <lineage>
        <taxon>Bacteria</taxon>
        <taxon>Bacillati</taxon>
        <taxon>Bacillota</taxon>
        <taxon>Bacilli</taxon>
        <taxon>Bacillales</taxon>
        <taxon>Paenibacillaceae</taxon>
        <taxon>Paenibacillus</taxon>
    </lineage>
</organism>
<name>A0A383R3J4_PAEAL</name>
<evidence type="ECO:0000259" key="1">
    <source>
        <dbReference type="Pfam" id="PF07833"/>
    </source>
</evidence>
<dbReference type="InterPro" id="IPR012854">
    <property type="entry name" value="Cu_amine_oxidase-like_N"/>
</dbReference>
<dbReference type="AlphaFoldDB" id="A0A383R3J4"/>
<dbReference type="Proteomes" id="UP000304148">
    <property type="component" value="Chromosome"/>
</dbReference>
<dbReference type="EMBL" id="LS992241">
    <property type="protein sequence ID" value="SYX81737.1"/>
    <property type="molecule type" value="Genomic_DNA"/>
</dbReference>
<dbReference type="InterPro" id="IPR036582">
    <property type="entry name" value="Mao_N_sf"/>
</dbReference>
<dbReference type="Pfam" id="PF07833">
    <property type="entry name" value="Cu_amine_oxidN1"/>
    <property type="match status" value="1"/>
</dbReference>
<dbReference type="RefSeq" id="WP_138184326.1">
    <property type="nucleotide sequence ID" value="NZ_LS992241.1"/>
</dbReference>
<protein>
    <recommendedName>
        <fullName evidence="1">Copper amine oxidase-like N-terminal domain-containing protein</fullName>
    </recommendedName>
</protein>
<accession>A0A383R3J4</accession>
<feature type="domain" description="Copper amine oxidase-like N-terminal" evidence="1">
    <location>
        <begin position="33"/>
        <end position="142"/>
    </location>
</feature>
<evidence type="ECO:0000313" key="3">
    <source>
        <dbReference type="Proteomes" id="UP000304148"/>
    </source>
</evidence>
<gene>
    <name evidence="2" type="ORF">PBLR_10155</name>
</gene>
<sequence>MKRLLLYMTVICISMSVGFNIPNVYASSLRVEVDGREVAFPDEMPYVDAATNLTMVPAKFVSEKLGATVKWNRLQNQILFTYKNDTIALGFGENHAIVNGETVTFGGGALVKNGRTMVPLRFISEAFHAQVEWQPKRNQVSIMTAVGNVPKGTWIWDSQVIVRDSDKAISFAKERNVTTIYLQINTDMAPAIYESFVRSAKKQGIQVEALEGRPEWAYKKNQDKIKKFITWVNAYNASVEAEARFAGLHFDIEPYRLSEWKKDNQVLLEGWMDNLRLIEKETKENDLKITLDVPYWLNTIKVPGTDYSMSAWLLEKFDCLVIMNYRNHALGKNGIVENAQAMLREASTLKKKIVIAVETVKSSEGPRTSFYSMSSETMEKELQAAHNQLTRYMSYAGFAVHDFTSWQEMK</sequence>
<reference evidence="3" key="1">
    <citation type="submission" date="2018-08" db="EMBL/GenBank/DDBJ databases">
        <authorList>
            <person name="Chevrot R."/>
        </authorList>
    </citation>
    <scope>NUCLEOTIDE SEQUENCE [LARGE SCALE GENOMIC DNA]</scope>
</reference>
<dbReference type="Gene3D" id="3.30.457.10">
    <property type="entry name" value="Copper amine oxidase-like, N-terminal domain"/>
    <property type="match status" value="1"/>
</dbReference>
<dbReference type="SUPFAM" id="SSF55383">
    <property type="entry name" value="Copper amine oxidase, domain N"/>
    <property type="match status" value="1"/>
</dbReference>
<evidence type="ECO:0000313" key="2">
    <source>
        <dbReference type="EMBL" id="SYX81737.1"/>
    </source>
</evidence>
<proteinExistence type="predicted"/>